<evidence type="ECO:0000313" key="1">
    <source>
        <dbReference type="EMBL" id="AFZ13114.1"/>
    </source>
</evidence>
<proteinExistence type="predicted"/>
<name>K9W002_9CYAN</name>
<dbReference type="KEGG" id="cep:Cri9333_2243"/>
<reference evidence="1 2" key="1">
    <citation type="submission" date="2012-06" db="EMBL/GenBank/DDBJ databases">
        <title>Finished chromosome of genome of Crinalium epipsammum PCC 9333.</title>
        <authorList>
            <consortium name="US DOE Joint Genome Institute"/>
            <person name="Gugger M."/>
            <person name="Coursin T."/>
            <person name="Rippka R."/>
            <person name="Tandeau De Marsac N."/>
            <person name="Huntemann M."/>
            <person name="Wei C.-L."/>
            <person name="Han J."/>
            <person name="Detter J.C."/>
            <person name="Han C."/>
            <person name="Tapia R."/>
            <person name="Davenport K."/>
            <person name="Daligault H."/>
            <person name="Erkkila T."/>
            <person name="Gu W."/>
            <person name="Munk A.C.C."/>
            <person name="Teshima H."/>
            <person name="Xu Y."/>
            <person name="Chain P."/>
            <person name="Chen A."/>
            <person name="Krypides N."/>
            <person name="Mavromatis K."/>
            <person name="Markowitz V."/>
            <person name="Szeto E."/>
            <person name="Ivanova N."/>
            <person name="Mikhailova N."/>
            <person name="Ovchinnikova G."/>
            <person name="Pagani I."/>
            <person name="Pati A."/>
            <person name="Goodwin L."/>
            <person name="Peters L."/>
            <person name="Pitluck S."/>
            <person name="Woyke T."/>
            <person name="Kerfeld C."/>
        </authorList>
    </citation>
    <scope>NUCLEOTIDE SEQUENCE [LARGE SCALE GENOMIC DNA]</scope>
    <source>
        <strain evidence="1 2">PCC 9333</strain>
    </source>
</reference>
<dbReference type="STRING" id="1173022.Cri9333_2243"/>
<keyword evidence="2" id="KW-1185">Reference proteome</keyword>
<accession>K9W002</accession>
<gene>
    <name evidence="1" type="ORF">Cri9333_2243</name>
</gene>
<organism evidence="1 2">
    <name type="scientific">Crinalium epipsammum PCC 9333</name>
    <dbReference type="NCBI Taxonomy" id="1173022"/>
    <lineage>
        <taxon>Bacteria</taxon>
        <taxon>Bacillati</taxon>
        <taxon>Cyanobacteriota</taxon>
        <taxon>Cyanophyceae</taxon>
        <taxon>Gomontiellales</taxon>
        <taxon>Gomontiellaceae</taxon>
        <taxon>Crinalium</taxon>
    </lineage>
</organism>
<sequence>MQLLLELLKIVITTQKMINLVEIYYAKFCNFFLMYHGWLNNLFIAR</sequence>
<dbReference type="Proteomes" id="UP000010472">
    <property type="component" value="Chromosome"/>
</dbReference>
<dbReference type="EMBL" id="CP003620">
    <property type="protein sequence ID" value="AFZ13114.1"/>
    <property type="molecule type" value="Genomic_DNA"/>
</dbReference>
<protein>
    <submittedName>
        <fullName evidence="1">Uncharacterized protein</fullName>
    </submittedName>
</protein>
<dbReference type="HOGENOM" id="CLU_3182669_0_0_3"/>
<dbReference type="AlphaFoldDB" id="K9W002"/>
<evidence type="ECO:0000313" key="2">
    <source>
        <dbReference type="Proteomes" id="UP000010472"/>
    </source>
</evidence>